<dbReference type="RefSeq" id="WP_128487881.1">
    <property type="nucleotide sequence ID" value="NZ_JBHLXB010000056.1"/>
</dbReference>
<keyword evidence="2" id="KW-1185">Reference proteome</keyword>
<dbReference type="InterPro" id="IPR009057">
    <property type="entry name" value="Homeodomain-like_sf"/>
</dbReference>
<organism evidence="1 2">
    <name type="scientific">Falsigemmobacter intermedius</name>
    <dbReference type="NCBI Taxonomy" id="1553448"/>
    <lineage>
        <taxon>Bacteria</taxon>
        <taxon>Pseudomonadati</taxon>
        <taxon>Pseudomonadota</taxon>
        <taxon>Alphaproteobacteria</taxon>
        <taxon>Rhodobacterales</taxon>
        <taxon>Paracoccaceae</taxon>
        <taxon>Falsigemmobacter</taxon>
    </lineage>
</organism>
<dbReference type="Gene3D" id="1.10.357.10">
    <property type="entry name" value="Tetracycline Repressor, domain 2"/>
    <property type="match status" value="1"/>
</dbReference>
<comment type="caution">
    <text evidence="1">The sequence shown here is derived from an EMBL/GenBank/DDBJ whole genome shotgun (WGS) entry which is preliminary data.</text>
</comment>
<gene>
    <name evidence="1" type="ORF">EP867_07825</name>
</gene>
<accession>A0A3S3U9X5</accession>
<evidence type="ECO:0008006" key="3">
    <source>
        <dbReference type="Google" id="ProtNLM"/>
    </source>
</evidence>
<dbReference type="AlphaFoldDB" id="A0A3S3U9X5"/>
<dbReference type="Proteomes" id="UP000287168">
    <property type="component" value="Unassembled WGS sequence"/>
</dbReference>
<dbReference type="OrthoDB" id="6973663at2"/>
<dbReference type="EMBL" id="SBLC01000008">
    <property type="protein sequence ID" value="RWY42276.1"/>
    <property type="molecule type" value="Genomic_DNA"/>
</dbReference>
<protein>
    <recommendedName>
        <fullName evidence="3">TetR family transcriptional regulator</fullName>
    </recommendedName>
</protein>
<proteinExistence type="predicted"/>
<evidence type="ECO:0000313" key="2">
    <source>
        <dbReference type="Proteomes" id="UP000287168"/>
    </source>
</evidence>
<dbReference type="SUPFAM" id="SSF46689">
    <property type="entry name" value="Homeodomain-like"/>
    <property type="match status" value="1"/>
</dbReference>
<reference evidence="1 2" key="1">
    <citation type="journal article" date="2015" name="Int. J. Syst. Evol. Microbiol.">
        <title>Gemmobacter intermedius sp. nov., isolated from a white stork (Ciconia ciconia).</title>
        <authorList>
            <person name="Kampfer P."/>
            <person name="Jerzak L."/>
            <person name="Wilharm G."/>
            <person name="Golke J."/>
            <person name="Busse H.J."/>
            <person name="Glaeser S.P."/>
        </authorList>
    </citation>
    <scope>NUCLEOTIDE SEQUENCE [LARGE SCALE GENOMIC DNA]</scope>
    <source>
        <strain evidence="1 2">119/4</strain>
    </source>
</reference>
<evidence type="ECO:0000313" key="1">
    <source>
        <dbReference type="EMBL" id="RWY42276.1"/>
    </source>
</evidence>
<sequence length="164" mass="17587">MGRARKVPDEVVFEAVLSLLASRGEKAVTFAAIAERAGLAASSLAERHGTVAAMIADSRDAAWQRLEALTELASAEAGRDAKGAIQFLKRLNGALLPVARLQPQRAVSWRARVEAEIALRLGGGAKGRDAAAMLFSVWYAQTAWPGPESSRLRLKDVLRRLGLT</sequence>
<name>A0A3S3U9X5_9RHOB</name>